<accession>D3B627</accession>
<gene>
    <name evidence="1" type="ORF">PPL_04117</name>
</gene>
<organism evidence="1 2">
    <name type="scientific">Heterostelium pallidum (strain ATCC 26659 / Pp 5 / PN500)</name>
    <name type="common">Cellular slime mold</name>
    <name type="synonym">Polysphondylium pallidum</name>
    <dbReference type="NCBI Taxonomy" id="670386"/>
    <lineage>
        <taxon>Eukaryota</taxon>
        <taxon>Amoebozoa</taxon>
        <taxon>Evosea</taxon>
        <taxon>Eumycetozoa</taxon>
        <taxon>Dictyostelia</taxon>
        <taxon>Acytosteliales</taxon>
        <taxon>Acytosteliaceae</taxon>
        <taxon>Heterostelium</taxon>
    </lineage>
</organism>
<sequence>MRTSETCKTNDMKRSKSTHDYKFLKNKHFPCIKEYVINQLIVPYNGGVHPTYFTDATCLTADQIIDICNNVFVNHDLEQLDNSQTTIEYIMTFFKDIASWNVKQYSFNGNKVYKLVKGGNVNAYDGSAAGVCDNTSLQVNQATFDRKCYDVEMAYQQNIKRLQDRLESVVDDNGLLKKTVGNLLDLLRNDKNPSGRSLGYFNATMFGQMFNISCTLDYQLKSTVSFEDIVAIPRDLFIELCTSFNIGTRAFPAYPDLRLPSNFKFCKGITNINYVKFGVWVFGEHVETTQSRYLDVFDLCNFKYTACRNQGVVEESSGNTCNLCKSLYNLFSNRVSDLHKCTKQSSSTDELVKRSERLDPEYFEHFNGLFVMNQVRNYCQISKGKGIGTLQFDECTKDIAESLYFVSGQAVLDLVRGCMASYSSSSN</sequence>
<name>D3B627_HETP5</name>
<reference evidence="1 2" key="1">
    <citation type="journal article" date="2011" name="Genome Res.">
        <title>Phylogeny-wide analysis of social amoeba genomes highlights ancient origins for complex intercellular communication.</title>
        <authorList>
            <person name="Heidel A.J."/>
            <person name="Lawal H.M."/>
            <person name="Felder M."/>
            <person name="Schilde C."/>
            <person name="Helps N.R."/>
            <person name="Tunggal B."/>
            <person name="Rivero F."/>
            <person name="John U."/>
            <person name="Schleicher M."/>
            <person name="Eichinger L."/>
            <person name="Platzer M."/>
            <person name="Noegel A.A."/>
            <person name="Schaap P."/>
            <person name="Gloeckner G."/>
        </authorList>
    </citation>
    <scope>NUCLEOTIDE SEQUENCE [LARGE SCALE GENOMIC DNA]</scope>
    <source>
        <strain evidence="2">ATCC 26659 / Pp 5 / PN500</strain>
    </source>
</reference>
<evidence type="ECO:0000313" key="2">
    <source>
        <dbReference type="Proteomes" id="UP000001396"/>
    </source>
</evidence>
<dbReference type="InParanoid" id="D3B627"/>
<comment type="caution">
    <text evidence="1">The sequence shown here is derived from an EMBL/GenBank/DDBJ whole genome shotgun (WGS) entry which is preliminary data.</text>
</comment>
<evidence type="ECO:0000313" key="1">
    <source>
        <dbReference type="EMBL" id="EFA83325.1"/>
    </source>
</evidence>
<keyword evidence="2" id="KW-1185">Reference proteome</keyword>
<protein>
    <submittedName>
        <fullName evidence="1">Uncharacterized protein</fullName>
    </submittedName>
</protein>
<dbReference type="AlphaFoldDB" id="D3B627"/>
<dbReference type="GeneID" id="31359604"/>
<dbReference type="RefSeq" id="XP_020435442.1">
    <property type="nucleotide sequence ID" value="XM_020575028.1"/>
</dbReference>
<proteinExistence type="predicted"/>
<dbReference type="EMBL" id="ADBJ01000017">
    <property type="protein sequence ID" value="EFA83325.1"/>
    <property type="molecule type" value="Genomic_DNA"/>
</dbReference>
<dbReference type="Proteomes" id="UP000001396">
    <property type="component" value="Unassembled WGS sequence"/>
</dbReference>